<dbReference type="InterPro" id="IPR001763">
    <property type="entry name" value="Rhodanese-like_dom"/>
</dbReference>
<dbReference type="PANTHER" id="PTHR43031">
    <property type="entry name" value="FAD-DEPENDENT OXIDOREDUCTASE"/>
    <property type="match status" value="1"/>
</dbReference>
<dbReference type="InterPro" id="IPR036873">
    <property type="entry name" value="Rhodanese-like_dom_sf"/>
</dbReference>
<dbReference type="Proteomes" id="UP000625976">
    <property type="component" value="Unassembled WGS sequence"/>
</dbReference>
<dbReference type="SUPFAM" id="SSF52821">
    <property type="entry name" value="Rhodanese/Cell cycle control phosphatase"/>
    <property type="match status" value="1"/>
</dbReference>
<evidence type="ECO:0000259" key="2">
    <source>
        <dbReference type="PROSITE" id="PS50206"/>
    </source>
</evidence>
<feature type="domain" description="Rhodanese" evidence="2">
    <location>
        <begin position="38"/>
        <end position="121"/>
    </location>
</feature>
<feature type="signal peptide" evidence="1">
    <location>
        <begin position="1"/>
        <end position="19"/>
    </location>
</feature>
<organism evidence="3 4">
    <name type="scientific">Bizionia arctica</name>
    <dbReference type="NCBI Taxonomy" id="1495645"/>
    <lineage>
        <taxon>Bacteria</taxon>
        <taxon>Pseudomonadati</taxon>
        <taxon>Bacteroidota</taxon>
        <taxon>Flavobacteriia</taxon>
        <taxon>Flavobacteriales</taxon>
        <taxon>Flavobacteriaceae</taxon>
        <taxon>Bizionia</taxon>
    </lineage>
</organism>
<reference evidence="3" key="2">
    <citation type="submission" date="2020-09" db="EMBL/GenBank/DDBJ databases">
        <authorList>
            <person name="Sun Q."/>
            <person name="Zhou Y."/>
        </authorList>
    </citation>
    <scope>NUCLEOTIDE SEQUENCE</scope>
    <source>
        <strain evidence="3">CGMCC 1.12751</strain>
    </source>
</reference>
<dbReference type="Gene3D" id="3.40.250.10">
    <property type="entry name" value="Rhodanese-like domain"/>
    <property type="match status" value="1"/>
</dbReference>
<keyword evidence="1" id="KW-0732">Signal</keyword>
<evidence type="ECO:0000313" key="4">
    <source>
        <dbReference type="Proteomes" id="UP000625976"/>
    </source>
</evidence>
<evidence type="ECO:0000313" key="3">
    <source>
        <dbReference type="EMBL" id="GGG51281.1"/>
    </source>
</evidence>
<accession>A0A917GME3</accession>
<protein>
    <recommendedName>
        <fullName evidence="2">Rhodanese domain-containing protein</fullName>
    </recommendedName>
</protein>
<dbReference type="RefSeq" id="WP_188465043.1">
    <property type="nucleotide sequence ID" value="NZ_BMFQ01000003.1"/>
</dbReference>
<dbReference type="Pfam" id="PF00581">
    <property type="entry name" value="Rhodanese"/>
    <property type="match status" value="1"/>
</dbReference>
<sequence length="123" mass="14078">MKNILFLFVIIASAFTVNAQEQESAVLLSLSEFKTLIEGQNVQLIDVRTPEEFQEGHIEGAINIDFFSEDFENQFKELDKEQPVYVYCRSGARSKKSALKLSEMGFLKIYDLEGGILNYNKKE</sequence>
<dbReference type="AlphaFoldDB" id="A0A917GME3"/>
<dbReference type="CDD" id="cd00158">
    <property type="entry name" value="RHOD"/>
    <property type="match status" value="1"/>
</dbReference>
<evidence type="ECO:0000256" key="1">
    <source>
        <dbReference type="SAM" id="SignalP"/>
    </source>
</evidence>
<comment type="caution">
    <text evidence="3">The sequence shown here is derived from an EMBL/GenBank/DDBJ whole genome shotgun (WGS) entry which is preliminary data.</text>
</comment>
<reference evidence="3" key="1">
    <citation type="journal article" date="2014" name="Int. J. Syst. Evol. Microbiol.">
        <title>Complete genome sequence of Corynebacterium casei LMG S-19264T (=DSM 44701T), isolated from a smear-ripened cheese.</title>
        <authorList>
            <consortium name="US DOE Joint Genome Institute (JGI-PGF)"/>
            <person name="Walter F."/>
            <person name="Albersmeier A."/>
            <person name="Kalinowski J."/>
            <person name="Ruckert C."/>
        </authorList>
    </citation>
    <scope>NUCLEOTIDE SEQUENCE</scope>
    <source>
        <strain evidence="3">CGMCC 1.12751</strain>
    </source>
</reference>
<dbReference type="PANTHER" id="PTHR43031:SF1">
    <property type="entry name" value="PYRIDINE NUCLEOTIDE-DISULPHIDE OXIDOREDUCTASE"/>
    <property type="match status" value="1"/>
</dbReference>
<dbReference type="InterPro" id="IPR050229">
    <property type="entry name" value="GlpE_sulfurtransferase"/>
</dbReference>
<dbReference type="PROSITE" id="PS50206">
    <property type="entry name" value="RHODANESE_3"/>
    <property type="match status" value="1"/>
</dbReference>
<name>A0A917GME3_9FLAO</name>
<proteinExistence type="predicted"/>
<dbReference type="EMBL" id="BMFQ01000003">
    <property type="protein sequence ID" value="GGG51281.1"/>
    <property type="molecule type" value="Genomic_DNA"/>
</dbReference>
<feature type="chain" id="PRO_5037985981" description="Rhodanese domain-containing protein" evidence="1">
    <location>
        <begin position="20"/>
        <end position="123"/>
    </location>
</feature>
<dbReference type="SMART" id="SM00450">
    <property type="entry name" value="RHOD"/>
    <property type="match status" value="1"/>
</dbReference>
<keyword evidence="4" id="KW-1185">Reference proteome</keyword>
<gene>
    <name evidence="3" type="ORF">GCM10010976_23110</name>
</gene>